<evidence type="ECO:0000313" key="5">
    <source>
        <dbReference type="Proteomes" id="UP001144396"/>
    </source>
</evidence>
<dbReference type="AlphaFoldDB" id="A0A9W6FSR2"/>
<feature type="transmembrane region" description="Helical" evidence="2">
    <location>
        <begin position="66"/>
        <end position="88"/>
    </location>
</feature>
<protein>
    <recommendedName>
        <fullName evidence="3">General stress protein 17M-like domain-containing protein</fullName>
    </recommendedName>
</protein>
<evidence type="ECO:0000259" key="3">
    <source>
        <dbReference type="Pfam" id="PF11181"/>
    </source>
</evidence>
<feature type="region of interest" description="Disordered" evidence="1">
    <location>
        <begin position="154"/>
        <end position="231"/>
    </location>
</feature>
<feature type="transmembrane region" description="Helical" evidence="2">
    <location>
        <begin position="94"/>
        <end position="117"/>
    </location>
</feature>
<comment type="caution">
    <text evidence="4">The sequence shown here is derived from an EMBL/GenBank/DDBJ whole genome shotgun (WGS) entry which is preliminary data.</text>
</comment>
<keyword evidence="5" id="KW-1185">Reference proteome</keyword>
<gene>
    <name evidence="4" type="ORF">ARHIZOSPH14_26700</name>
</gene>
<organism evidence="4 5">
    <name type="scientific">Agromyces rhizosphaerae</name>
    <dbReference type="NCBI Taxonomy" id="88374"/>
    <lineage>
        <taxon>Bacteria</taxon>
        <taxon>Bacillati</taxon>
        <taxon>Actinomycetota</taxon>
        <taxon>Actinomycetes</taxon>
        <taxon>Micrococcales</taxon>
        <taxon>Microbacteriaceae</taxon>
        <taxon>Agromyces</taxon>
    </lineage>
</organism>
<evidence type="ECO:0000313" key="4">
    <source>
        <dbReference type="EMBL" id="GLI28428.1"/>
    </source>
</evidence>
<proteinExistence type="predicted"/>
<evidence type="ECO:0000256" key="2">
    <source>
        <dbReference type="SAM" id="Phobius"/>
    </source>
</evidence>
<dbReference type="Proteomes" id="UP001144396">
    <property type="component" value="Unassembled WGS sequence"/>
</dbReference>
<keyword evidence="2" id="KW-1133">Transmembrane helix</keyword>
<reference evidence="4" key="1">
    <citation type="submission" date="2022-12" db="EMBL/GenBank/DDBJ databases">
        <title>Reference genome sequencing for broad-spectrum identification of bacterial and archaeal isolates by mass spectrometry.</title>
        <authorList>
            <person name="Sekiguchi Y."/>
            <person name="Tourlousse D.M."/>
        </authorList>
    </citation>
    <scope>NUCLEOTIDE SEQUENCE</scope>
    <source>
        <strain evidence="4">14</strain>
    </source>
</reference>
<dbReference type="Pfam" id="PF11181">
    <property type="entry name" value="YflT"/>
    <property type="match status" value="1"/>
</dbReference>
<feature type="compositionally biased region" description="Basic and acidic residues" evidence="1">
    <location>
        <begin position="181"/>
        <end position="190"/>
    </location>
</feature>
<evidence type="ECO:0000256" key="1">
    <source>
        <dbReference type="SAM" id="MobiDB-lite"/>
    </source>
</evidence>
<sequence>MLGGRGTKFPTVPKGDEAASFETYAEAQAAVDTLARADFPVKQLSIVGTDLTSIERVTGRMSYGRAAGAGALSGLWFGMFLGLLFFIVTPNDQAFGVLFAALLLGAGFGMLFGLVTYTINRRRRDFTSVMQVAAGRYALIVEPGLGARARELLGTDASPAPSPAAPTSAPRTYEQATTAREASEPGERAPRPRPQYGELAEPEDETAPGADATDATGAEGSDEPAARDGRA</sequence>
<accession>A0A9W6FSR2</accession>
<name>A0A9W6FSR2_9MICO</name>
<feature type="domain" description="General stress protein 17M-like" evidence="3">
    <location>
        <begin position="17"/>
        <end position="96"/>
    </location>
</feature>
<keyword evidence="2" id="KW-0812">Transmembrane</keyword>
<dbReference type="InterPro" id="IPR025889">
    <property type="entry name" value="GSP17M-like_dom"/>
</dbReference>
<feature type="compositionally biased region" description="Low complexity" evidence="1">
    <location>
        <begin position="207"/>
        <end position="219"/>
    </location>
</feature>
<dbReference type="EMBL" id="BSDP01000001">
    <property type="protein sequence ID" value="GLI28428.1"/>
    <property type="molecule type" value="Genomic_DNA"/>
</dbReference>
<keyword evidence="2" id="KW-0472">Membrane</keyword>